<dbReference type="InterPro" id="IPR012867">
    <property type="entry name" value="DUF1648"/>
</dbReference>
<comment type="caution">
    <text evidence="3">The sequence shown here is derived from an EMBL/GenBank/DDBJ whole genome shotgun (WGS) entry which is preliminary data.</text>
</comment>
<dbReference type="RefSeq" id="WP_311400875.1">
    <property type="nucleotide sequence ID" value="NZ_JAVRBG010000003.1"/>
</dbReference>
<accession>A0ABU2KGT7</accession>
<evidence type="ECO:0000313" key="3">
    <source>
        <dbReference type="EMBL" id="MDT0293926.1"/>
    </source>
</evidence>
<keyword evidence="1" id="KW-0812">Transmembrane</keyword>
<keyword evidence="4" id="KW-1185">Reference proteome</keyword>
<name>A0ABU2KGT7_9FLAO</name>
<organism evidence="3 4">
    <name type="scientific">Mesonia ostreae</name>
    <dbReference type="NCBI Taxonomy" id="861110"/>
    <lineage>
        <taxon>Bacteria</taxon>
        <taxon>Pseudomonadati</taxon>
        <taxon>Bacteroidota</taxon>
        <taxon>Flavobacteriia</taxon>
        <taxon>Flavobacteriales</taxon>
        <taxon>Flavobacteriaceae</taxon>
        <taxon>Mesonia</taxon>
    </lineage>
</organism>
<evidence type="ECO:0000256" key="1">
    <source>
        <dbReference type="SAM" id="Phobius"/>
    </source>
</evidence>
<gene>
    <name evidence="3" type="ORF">RLT85_04705</name>
</gene>
<keyword evidence="1" id="KW-1133">Transmembrane helix</keyword>
<feature type="transmembrane region" description="Helical" evidence="1">
    <location>
        <begin position="12"/>
        <end position="35"/>
    </location>
</feature>
<feature type="transmembrane region" description="Helical" evidence="1">
    <location>
        <begin position="137"/>
        <end position="157"/>
    </location>
</feature>
<evidence type="ECO:0000259" key="2">
    <source>
        <dbReference type="Pfam" id="PF07853"/>
    </source>
</evidence>
<proteinExistence type="predicted"/>
<evidence type="ECO:0000313" key="4">
    <source>
        <dbReference type="Proteomes" id="UP001182991"/>
    </source>
</evidence>
<keyword evidence="1" id="KW-0472">Membrane</keyword>
<feature type="transmembrane region" description="Helical" evidence="1">
    <location>
        <begin position="109"/>
        <end position="131"/>
    </location>
</feature>
<feature type="transmembrane region" description="Helical" evidence="1">
    <location>
        <begin position="62"/>
        <end position="88"/>
    </location>
</feature>
<reference evidence="4" key="1">
    <citation type="submission" date="2023-07" db="EMBL/GenBank/DDBJ databases">
        <title>Isolating and identifying novel microbial strains from the Mariana Trench.</title>
        <authorList>
            <person name="Fu H."/>
        </authorList>
    </citation>
    <scope>NUCLEOTIDE SEQUENCE [LARGE SCALE GENOMIC DNA]</scope>
    <source>
        <strain evidence="4">T-y2</strain>
    </source>
</reference>
<dbReference type="Pfam" id="PF07853">
    <property type="entry name" value="DUF1648"/>
    <property type="match status" value="1"/>
</dbReference>
<feature type="domain" description="DUF1648" evidence="2">
    <location>
        <begin position="26"/>
        <end position="68"/>
    </location>
</feature>
<dbReference type="Proteomes" id="UP001182991">
    <property type="component" value="Unassembled WGS sequence"/>
</dbReference>
<dbReference type="EMBL" id="JAVRBG010000003">
    <property type="protein sequence ID" value="MDT0293926.1"/>
    <property type="molecule type" value="Genomic_DNA"/>
</dbReference>
<sequence length="164" mass="19034">MESQRIKIEPDLFDKIVLFILILSGLLLFLIPAYYFSLLPEIIPIHYNFKGKPDGYGNKNNIWLLSMIGNVLAFGLYQLTRHPALFNYPENITRKKKQILFTYSKRTTLCLAVVISFTILYLVIMTVQVALNYEEGLSNYFSPIFLVLLLSPVVYYIRKSLLNK</sequence>
<protein>
    <submittedName>
        <fullName evidence="3">DUF1648 domain-containing protein</fullName>
    </submittedName>
</protein>